<dbReference type="Pfam" id="PF01189">
    <property type="entry name" value="Methyltr_RsmB-F"/>
    <property type="match status" value="1"/>
</dbReference>
<protein>
    <recommendedName>
        <fullName evidence="7">SAM-dependent MTase RsmB/NOP-type domain-containing protein</fullName>
    </recommendedName>
</protein>
<dbReference type="PANTHER" id="PTHR22808">
    <property type="entry name" value="NCL1 YEAST -RELATED NOL1/NOP2/FMU SUN DOMAIN-CONTAINING"/>
    <property type="match status" value="1"/>
</dbReference>
<reference evidence="8" key="1">
    <citation type="submission" date="2013-10" db="EMBL/GenBank/DDBJ databases">
        <title>Genomic analysis of the causative agents of coccidiosis in chickens.</title>
        <authorList>
            <person name="Reid A.J."/>
            <person name="Blake D."/>
            <person name="Billington K."/>
            <person name="Browne H."/>
            <person name="Dunn M."/>
            <person name="Hung S."/>
            <person name="Kawahara F."/>
            <person name="Miranda-Saavedra D."/>
            <person name="Mourier T."/>
            <person name="Nagra H."/>
            <person name="Otto T.D."/>
            <person name="Rawlings N."/>
            <person name="Sanchez A."/>
            <person name="Sanders M."/>
            <person name="Subramaniam C."/>
            <person name="Tay Y."/>
            <person name="Dear P."/>
            <person name="Doerig C."/>
            <person name="Gruber A."/>
            <person name="Parkinson J."/>
            <person name="Shirley M."/>
            <person name="Wan K.L."/>
            <person name="Berriman M."/>
            <person name="Tomley F."/>
            <person name="Pain A."/>
        </authorList>
    </citation>
    <scope>NUCLEOTIDE SEQUENCE [LARGE SCALE GENOMIC DNA]</scope>
    <source>
        <strain evidence="8">Houghton</strain>
    </source>
</reference>
<dbReference type="SUPFAM" id="SSF53335">
    <property type="entry name" value="S-adenosyl-L-methionine-dependent methyltransferases"/>
    <property type="match status" value="1"/>
</dbReference>
<feature type="domain" description="SAM-dependent MTase RsmB/NOP-type" evidence="7">
    <location>
        <begin position="192"/>
        <end position="373"/>
    </location>
</feature>
<dbReference type="OrthoDB" id="6093671at2759"/>
<dbReference type="PROSITE" id="PS51686">
    <property type="entry name" value="SAM_MT_RSMB_NOP"/>
    <property type="match status" value="1"/>
</dbReference>
<gene>
    <name evidence="8" type="ORF">ENH_00054020</name>
</gene>
<evidence type="ECO:0000256" key="1">
    <source>
        <dbReference type="ARBA" id="ARBA00022603"/>
    </source>
</evidence>
<evidence type="ECO:0000256" key="2">
    <source>
        <dbReference type="ARBA" id="ARBA00022679"/>
    </source>
</evidence>
<accession>U6MQC9</accession>
<feature type="region of interest" description="Disordered" evidence="6">
    <location>
        <begin position="388"/>
        <end position="443"/>
    </location>
</feature>
<feature type="active site" description="Nucleophile" evidence="5">
    <location>
        <position position="247"/>
    </location>
</feature>
<comment type="caution">
    <text evidence="5">Lacks conserved residue(s) required for the propagation of feature annotation.</text>
</comment>
<keyword evidence="9" id="KW-1185">Reference proteome</keyword>
<dbReference type="Proteomes" id="UP000030754">
    <property type="component" value="Unassembled WGS sequence"/>
</dbReference>
<evidence type="ECO:0000259" key="7">
    <source>
        <dbReference type="PROSITE" id="PS51686"/>
    </source>
</evidence>
<dbReference type="GO" id="GO:0008173">
    <property type="term" value="F:RNA methyltransferase activity"/>
    <property type="evidence" value="ECO:0007669"/>
    <property type="project" value="InterPro"/>
</dbReference>
<feature type="compositionally biased region" description="Polar residues" evidence="6">
    <location>
        <begin position="406"/>
        <end position="427"/>
    </location>
</feature>
<dbReference type="InterPro" id="IPR023267">
    <property type="entry name" value="RCMT"/>
</dbReference>
<dbReference type="GO" id="GO:0001510">
    <property type="term" value="P:RNA methylation"/>
    <property type="evidence" value="ECO:0007669"/>
    <property type="project" value="InterPro"/>
</dbReference>
<evidence type="ECO:0000256" key="4">
    <source>
        <dbReference type="ARBA" id="ARBA00022884"/>
    </source>
</evidence>
<feature type="compositionally biased region" description="Basic and acidic residues" evidence="6">
    <location>
        <begin position="391"/>
        <end position="400"/>
    </location>
</feature>
<dbReference type="RefSeq" id="XP_013439195.1">
    <property type="nucleotide sequence ID" value="XM_013583741.1"/>
</dbReference>
<organism evidence="8 9">
    <name type="scientific">Eimeria necatrix</name>
    <dbReference type="NCBI Taxonomy" id="51315"/>
    <lineage>
        <taxon>Eukaryota</taxon>
        <taxon>Sar</taxon>
        <taxon>Alveolata</taxon>
        <taxon>Apicomplexa</taxon>
        <taxon>Conoidasida</taxon>
        <taxon>Coccidia</taxon>
        <taxon>Eucoccidiorida</taxon>
        <taxon>Eimeriorina</taxon>
        <taxon>Eimeriidae</taxon>
        <taxon>Eimeria</taxon>
    </lineage>
</organism>
<dbReference type="PRINTS" id="PR02008">
    <property type="entry name" value="RCMTFAMILY"/>
</dbReference>
<evidence type="ECO:0000313" key="9">
    <source>
        <dbReference type="Proteomes" id="UP000030754"/>
    </source>
</evidence>
<feature type="region of interest" description="Disordered" evidence="6">
    <location>
        <begin position="283"/>
        <end position="310"/>
    </location>
</feature>
<feature type="binding site" evidence="5">
    <location>
        <position position="194"/>
    </location>
    <ligand>
        <name>S-adenosyl-L-methionine</name>
        <dbReference type="ChEBI" id="CHEBI:59789"/>
    </ligand>
</feature>
<name>U6MQC9_9EIME</name>
<sequence>MARGKRRFRGAEMMGRQRAAKYARVTGGTDKDERPQPAKEAYDEIIYENAAFEEYYQRQGICPNEEWDDFMAIQRLPLPGQWDTTSKVDMKKDLLFKEIREQIINEDFRGALTRQEAVSMLPCLFLDIQPHHLVLDMCSSPGSKTSEMLDMLQWKAQLHASTEKGSSVGIPPVDAACFPTLHSISADGSHKVADVPCSGDGTLRKNLDVWRSWNTGGGHSMHPIQLSILYRGLQLLRVDGKIVYSTCSLNPLEDEAVIATVLSQQKGRVEIVDPPDLPGLRWSKGKPHWLVPSPPAKKRSSAQDEPSQADVQNCNGTAFYRTFDEVPEEYRHRIRPTMFPPPGADMMSLEKCVRILPHHNNTGGFFVCCLRKLAELDASKIFISNKSKVRAATEEKERTPFKPQRNGDTLHSQTPGPNGGAESTSNSEEAEHKENSVKASYAVEPEVNPLLDGELLPERPIEQTVASLAYTDDVAAAKLDVLSAKEEEESLYSLASAASKPGSLFHILLPASCDAEGACDVQMIMDFYGLSDKTSMLPDDLRSPTTIASLDPNLLFRRVHSRKKMFFLSKRLADVVNISYQTAGARTPKKLVAQTQSQPSELHRQLDSLLKSKIKWMHAGITLLIKHSEGEGGQEKRLGARGWRVAQEGAALMATFVRRRIIFVSVAVARFLLLAEARVVRSSELLEFENCKQVLNLSSCRDKDGCIEAGGVICIVCPTTVIAVGDSVSEESSAKTTAAEVDEVQHTIASVYHIKNNPSFATMPDSVCVSCMFSAGGSLHAYMNKREARAIARHLFSMPKEEDLEQKYAKEWDGMPSMGS</sequence>
<feature type="compositionally biased region" description="Basic and acidic residues" evidence="6">
    <location>
        <begin position="29"/>
        <end position="38"/>
    </location>
</feature>
<evidence type="ECO:0000256" key="6">
    <source>
        <dbReference type="SAM" id="MobiDB-lite"/>
    </source>
</evidence>
<feature type="region of interest" description="Disordered" evidence="6">
    <location>
        <begin position="1"/>
        <end position="38"/>
    </location>
</feature>
<keyword evidence="3 5" id="KW-0949">S-adenosyl-L-methionine</keyword>
<evidence type="ECO:0000313" key="8">
    <source>
        <dbReference type="EMBL" id="CDJ63870.1"/>
    </source>
</evidence>
<keyword evidence="1 5" id="KW-0489">Methyltransferase</keyword>
<evidence type="ECO:0000256" key="5">
    <source>
        <dbReference type="PROSITE-ProRule" id="PRU01023"/>
    </source>
</evidence>
<dbReference type="Gene3D" id="3.40.50.150">
    <property type="entry name" value="Vaccinia Virus protein VP39"/>
    <property type="match status" value="2"/>
</dbReference>
<dbReference type="InterPro" id="IPR049560">
    <property type="entry name" value="MeTrfase_RsmB-F_NOP2_cat"/>
</dbReference>
<reference evidence="8" key="2">
    <citation type="submission" date="2013-10" db="EMBL/GenBank/DDBJ databases">
        <authorList>
            <person name="Aslett M."/>
        </authorList>
    </citation>
    <scope>NUCLEOTIDE SEQUENCE [LARGE SCALE GENOMIC DNA]</scope>
    <source>
        <strain evidence="8">Houghton</strain>
    </source>
</reference>
<evidence type="ECO:0000256" key="3">
    <source>
        <dbReference type="ARBA" id="ARBA00022691"/>
    </source>
</evidence>
<dbReference type="VEuPathDB" id="ToxoDB:ENH_00054020"/>
<dbReference type="InterPro" id="IPR001678">
    <property type="entry name" value="MeTrfase_RsmB-F_NOP2_dom"/>
</dbReference>
<keyword evidence="4 5" id="KW-0694">RNA-binding</keyword>
<dbReference type="GO" id="GO:0003723">
    <property type="term" value="F:RNA binding"/>
    <property type="evidence" value="ECO:0007669"/>
    <property type="project" value="UniProtKB-UniRule"/>
</dbReference>
<keyword evidence="2 5" id="KW-0808">Transferase</keyword>
<dbReference type="GeneID" id="25475547"/>
<dbReference type="EMBL" id="HG722879">
    <property type="protein sequence ID" value="CDJ63870.1"/>
    <property type="molecule type" value="Genomic_DNA"/>
</dbReference>
<dbReference type="AlphaFoldDB" id="U6MQC9"/>
<proteinExistence type="inferred from homology"/>
<comment type="similarity">
    <text evidence="5">Belongs to the class I-like SAM-binding methyltransferase superfamily. RsmB/NOP family.</text>
</comment>
<dbReference type="InterPro" id="IPR029063">
    <property type="entry name" value="SAM-dependent_MTases_sf"/>
</dbReference>